<dbReference type="InterPro" id="IPR036968">
    <property type="entry name" value="Enolpyruvate_Tfrase_sf"/>
</dbReference>
<evidence type="ECO:0000256" key="5">
    <source>
        <dbReference type="ARBA" id="ARBA00022679"/>
    </source>
</evidence>
<dbReference type="SUPFAM" id="SSF55205">
    <property type="entry name" value="EPT/RTPC-like"/>
    <property type="match status" value="1"/>
</dbReference>
<dbReference type="GO" id="GO:0051301">
    <property type="term" value="P:cell division"/>
    <property type="evidence" value="ECO:0007669"/>
    <property type="project" value="UniProtKB-KW"/>
</dbReference>
<feature type="domain" description="Enolpyruvate transferase" evidence="13">
    <location>
        <begin position="6"/>
        <end position="406"/>
    </location>
</feature>
<dbReference type="HAMAP" id="MF_00111">
    <property type="entry name" value="MurA"/>
    <property type="match status" value="1"/>
</dbReference>
<evidence type="ECO:0000256" key="6">
    <source>
        <dbReference type="ARBA" id="ARBA00022960"/>
    </source>
</evidence>
<protein>
    <recommendedName>
        <fullName evidence="12">UDP-N-acetylglucosamine 1-carboxyvinyltransferase</fullName>
        <ecNumber evidence="12">2.5.1.7</ecNumber>
    </recommendedName>
    <alternativeName>
        <fullName evidence="12">Enoylpyruvate transferase</fullName>
    </alternativeName>
    <alternativeName>
        <fullName evidence="12">UDP-N-acetylglucosamine enolpyruvyl transferase</fullName>
        <shortName evidence="12">EPT</shortName>
    </alternativeName>
</protein>
<sequence>MEMLTVNGPNRLSGEVTVHGAKNSTLPLLAASLLCREPALFHDCPALSDVYTAVAILKRLGCSVVWEGSDILVDPETVCRSEISDALMREMRSSIVFLGAMVSRTGYAELSTPGGCELGPRPIDLHLEAFRKMGMRIEEDHGFLHCTSEGGLSGCPIHFSFPSVGATENVLIAASVAKGTTILSNAAREPEIVDLANFINCCGGRIRGAGGSTIVIEGVRTLHGCEYTVIPDRIEAATYMAAAAITGSSLLLRNVVPAHLYPVMDVFEEAGCTVCAQKNSLSIQAPGRLRRLRNVRTMPYPGFPTDAQAPVMAMASLAEGTSLFVETVFESRYQHAAELARLGANIKVEGRVAVVEGVPKLSGALVEAPDLRGGAALVLAGLAAEGTTGITGVRHLDRGYAGLETTLQQIGADIRRVVIP</sequence>
<comment type="caution">
    <text evidence="14">The sequence shown here is derived from an EMBL/GenBank/DDBJ whole genome shotgun (WGS) entry which is preliminary data.</text>
</comment>
<evidence type="ECO:0000256" key="10">
    <source>
        <dbReference type="ARBA" id="ARBA00038367"/>
    </source>
</evidence>
<dbReference type="InterPro" id="IPR005750">
    <property type="entry name" value="UDP_GlcNAc_COvinyl_MurA"/>
</dbReference>
<keyword evidence="8 12" id="KW-0131">Cell cycle</keyword>
<evidence type="ECO:0000313" key="15">
    <source>
        <dbReference type="Proteomes" id="UP000651482"/>
    </source>
</evidence>
<comment type="subcellular location">
    <subcellularLocation>
        <location evidence="1 12">Cytoplasm</location>
    </subcellularLocation>
</comment>
<dbReference type="GO" id="GO:0071555">
    <property type="term" value="P:cell wall organization"/>
    <property type="evidence" value="ECO:0007669"/>
    <property type="project" value="UniProtKB-KW"/>
</dbReference>
<dbReference type="InterPro" id="IPR013792">
    <property type="entry name" value="RNA3'P_cycl/enolpyr_Trfase_a/b"/>
</dbReference>
<comment type="catalytic activity">
    <reaction evidence="11 12">
        <text>phosphoenolpyruvate + UDP-N-acetyl-alpha-D-glucosamine = UDP-N-acetyl-3-O-(1-carboxyvinyl)-alpha-D-glucosamine + phosphate</text>
        <dbReference type="Rhea" id="RHEA:18681"/>
        <dbReference type="ChEBI" id="CHEBI:43474"/>
        <dbReference type="ChEBI" id="CHEBI:57705"/>
        <dbReference type="ChEBI" id="CHEBI:58702"/>
        <dbReference type="ChEBI" id="CHEBI:68483"/>
        <dbReference type="EC" id="2.5.1.7"/>
    </reaction>
</comment>
<accession>A0A926D7R0</accession>
<evidence type="ECO:0000259" key="13">
    <source>
        <dbReference type="Pfam" id="PF00275"/>
    </source>
</evidence>
<dbReference type="Pfam" id="PF00275">
    <property type="entry name" value="EPSP_synthase"/>
    <property type="match status" value="1"/>
</dbReference>
<keyword evidence="3 12" id="KW-0963">Cytoplasm</keyword>
<comment type="function">
    <text evidence="12">Cell wall formation. Adds enolpyruvyl to UDP-N-acetylglucosamine.</text>
</comment>
<dbReference type="InterPro" id="IPR050068">
    <property type="entry name" value="MurA_subfamily"/>
</dbReference>
<dbReference type="NCBIfam" id="TIGR01072">
    <property type="entry name" value="murA"/>
    <property type="match status" value="1"/>
</dbReference>
<comment type="similarity">
    <text evidence="10 12">Belongs to the EPSP synthase family. MurA subfamily.</text>
</comment>
<dbReference type="Gene3D" id="3.65.10.10">
    <property type="entry name" value="Enolpyruvate transferase domain"/>
    <property type="match status" value="2"/>
</dbReference>
<proteinExistence type="inferred from homology"/>
<feature type="binding site" evidence="12">
    <location>
        <position position="92"/>
    </location>
    <ligand>
        <name>UDP-N-acetyl-alpha-D-glucosamine</name>
        <dbReference type="ChEBI" id="CHEBI:57705"/>
    </ligand>
</feature>
<evidence type="ECO:0000256" key="9">
    <source>
        <dbReference type="ARBA" id="ARBA00023316"/>
    </source>
</evidence>
<evidence type="ECO:0000256" key="3">
    <source>
        <dbReference type="ARBA" id="ARBA00022490"/>
    </source>
</evidence>
<evidence type="ECO:0000256" key="11">
    <source>
        <dbReference type="ARBA" id="ARBA00047527"/>
    </source>
</evidence>
<dbReference type="GO" id="GO:0019277">
    <property type="term" value="P:UDP-N-acetylgalactosamine biosynthetic process"/>
    <property type="evidence" value="ECO:0007669"/>
    <property type="project" value="InterPro"/>
</dbReference>
<keyword evidence="9 12" id="KW-0961">Cell wall biogenesis/degradation</keyword>
<feature type="modified residue" description="2-(S-cysteinyl)pyruvic acid O-phosphothioketal" evidence="12">
    <location>
        <position position="116"/>
    </location>
</feature>
<name>A0A926D7R0_9FIRM</name>
<dbReference type="GO" id="GO:0005737">
    <property type="term" value="C:cytoplasm"/>
    <property type="evidence" value="ECO:0007669"/>
    <property type="project" value="UniProtKB-SubCell"/>
</dbReference>
<keyword evidence="5 12" id="KW-0808">Transferase</keyword>
<keyword evidence="15" id="KW-1185">Reference proteome</keyword>
<gene>
    <name evidence="12 14" type="primary">murA</name>
    <name evidence="14" type="ORF">IAG03_02895</name>
</gene>
<reference evidence="14" key="1">
    <citation type="submission" date="2020-08" db="EMBL/GenBank/DDBJ databases">
        <title>Genome public.</title>
        <authorList>
            <person name="Liu C."/>
            <person name="Sun Q."/>
        </authorList>
    </citation>
    <scope>NUCLEOTIDE SEQUENCE</scope>
    <source>
        <strain evidence="14">NSJ-40</strain>
    </source>
</reference>
<feature type="binding site" evidence="12">
    <location>
        <position position="328"/>
    </location>
    <ligand>
        <name>UDP-N-acetyl-alpha-D-glucosamine</name>
        <dbReference type="ChEBI" id="CHEBI:57705"/>
    </ligand>
</feature>
<dbReference type="GO" id="GO:0009252">
    <property type="term" value="P:peptidoglycan biosynthetic process"/>
    <property type="evidence" value="ECO:0007669"/>
    <property type="project" value="UniProtKB-UniRule"/>
</dbReference>
<dbReference type="AlphaFoldDB" id="A0A926D7R0"/>
<dbReference type="NCBIfam" id="NF006873">
    <property type="entry name" value="PRK09369.1"/>
    <property type="match status" value="1"/>
</dbReference>
<dbReference type="GO" id="GO:0008760">
    <property type="term" value="F:UDP-N-acetylglucosamine 1-carboxyvinyltransferase activity"/>
    <property type="evidence" value="ECO:0007669"/>
    <property type="project" value="UniProtKB-UniRule"/>
</dbReference>
<evidence type="ECO:0000256" key="2">
    <source>
        <dbReference type="ARBA" id="ARBA00004752"/>
    </source>
</evidence>
<organism evidence="14 15">
    <name type="scientific">Yeguia hominis</name>
    <dbReference type="NCBI Taxonomy" id="2763662"/>
    <lineage>
        <taxon>Bacteria</taxon>
        <taxon>Bacillati</taxon>
        <taxon>Bacillota</taxon>
        <taxon>Clostridia</taxon>
        <taxon>Eubacteriales</taxon>
        <taxon>Yeguiaceae</taxon>
        <taxon>Yeguia</taxon>
    </lineage>
</organism>
<keyword evidence="4 12" id="KW-0132">Cell division</keyword>
<evidence type="ECO:0000256" key="8">
    <source>
        <dbReference type="ARBA" id="ARBA00023306"/>
    </source>
</evidence>
<evidence type="ECO:0000313" key="14">
    <source>
        <dbReference type="EMBL" id="MBC8532963.1"/>
    </source>
</evidence>
<feature type="binding site" evidence="12">
    <location>
        <begin position="121"/>
        <end position="125"/>
    </location>
    <ligand>
        <name>UDP-N-acetyl-alpha-D-glucosamine</name>
        <dbReference type="ChEBI" id="CHEBI:57705"/>
    </ligand>
</feature>
<keyword evidence="12" id="KW-0670">Pyruvate</keyword>
<dbReference type="InterPro" id="IPR001986">
    <property type="entry name" value="Enolpyruvate_Tfrase_dom"/>
</dbReference>
<dbReference type="PANTHER" id="PTHR43783">
    <property type="entry name" value="UDP-N-ACETYLGLUCOSAMINE 1-CARBOXYVINYLTRANSFERASE"/>
    <property type="match status" value="1"/>
</dbReference>
<evidence type="ECO:0000256" key="1">
    <source>
        <dbReference type="ARBA" id="ARBA00004496"/>
    </source>
</evidence>
<dbReference type="CDD" id="cd01555">
    <property type="entry name" value="UdpNAET"/>
    <property type="match status" value="1"/>
</dbReference>
<evidence type="ECO:0000256" key="4">
    <source>
        <dbReference type="ARBA" id="ARBA00022618"/>
    </source>
</evidence>
<dbReference type="Proteomes" id="UP000651482">
    <property type="component" value="Unassembled WGS sequence"/>
</dbReference>
<dbReference type="PANTHER" id="PTHR43783:SF1">
    <property type="entry name" value="UDP-N-ACETYLGLUCOSAMINE 1-CARBOXYVINYLTRANSFERASE"/>
    <property type="match status" value="1"/>
</dbReference>
<dbReference type="GO" id="GO:0008360">
    <property type="term" value="P:regulation of cell shape"/>
    <property type="evidence" value="ECO:0007669"/>
    <property type="project" value="UniProtKB-KW"/>
</dbReference>
<feature type="binding site" evidence="12">
    <location>
        <position position="306"/>
    </location>
    <ligand>
        <name>UDP-N-acetyl-alpha-D-glucosamine</name>
        <dbReference type="ChEBI" id="CHEBI:57705"/>
    </ligand>
</feature>
<keyword evidence="7 12" id="KW-0573">Peptidoglycan synthesis</keyword>
<dbReference type="EC" id="2.5.1.7" evidence="12"/>
<comment type="pathway">
    <text evidence="2 12">Cell wall biogenesis; peptidoglycan biosynthesis.</text>
</comment>
<dbReference type="RefSeq" id="WP_249318241.1">
    <property type="nucleotide sequence ID" value="NZ_JACRSN010000003.1"/>
</dbReference>
<evidence type="ECO:0000256" key="12">
    <source>
        <dbReference type="HAMAP-Rule" id="MF_00111"/>
    </source>
</evidence>
<dbReference type="EMBL" id="JACRSN010000003">
    <property type="protein sequence ID" value="MBC8532963.1"/>
    <property type="molecule type" value="Genomic_DNA"/>
</dbReference>
<feature type="binding site" evidence="12">
    <location>
        <begin position="22"/>
        <end position="23"/>
    </location>
    <ligand>
        <name>phosphoenolpyruvate</name>
        <dbReference type="ChEBI" id="CHEBI:58702"/>
    </ligand>
</feature>
<keyword evidence="6 12" id="KW-0133">Cell shape</keyword>
<evidence type="ECO:0000256" key="7">
    <source>
        <dbReference type="ARBA" id="ARBA00022984"/>
    </source>
</evidence>
<comment type="caution">
    <text evidence="12">Lacks conserved residue(s) required for the propagation of feature annotation.</text>
</comment>
<feature type="active site" description="Proton donor" evidence="12">
    <location>
        <position position="116"/>
    </location>
</feature>